<evidence type="ECO:0000256" key="6">
    <source>
        <dbReference type="ARBA" id="ARBA00022670"/>
    </source>
</evidence>
<evidence type="ECO:0000256" key="10">
    <source>
        <dbReference type="ARBA" id="ARBA00022825"/>
    </source>
</evidence>
<evidence type="ECO:0000256" key="9">
    <source>
        <dbReference type="ARBA" id="ARBA00022801"/>
    </source>
</evidence>
<dbReference type="Pfam" id="PF09286">
    <property type="entry name" value="Pro-kuma_activ"/>
    <property type="match status" value="1"/>
</dbReference>
<comment type="catalytic activity">
    <reaction evidence="1">
        <text>Release of an N-terminal tripeptide from a polypeptide.</text>
        <dbReference type="EC" id="3.4.14.10"/>
    </reaction>
</comment>
<keyword evidence="9 15" id="KW-0378">Hydrolase</keyword>
<dbReference type="GO" id="GO:0046872">
    <property type="term" value="F:metal ion binding"/>
    <property type="evidence" value="ECO:0007669"/>
    <property type="project" value="UniProtKB-UniRule"/>
</dbReference>
<keyword evidence="8 16" id="KW-0732">Signal</keyword>
<keyword evidence="10 15" id="KW-0720">Serine protease</keyword>
<dbReference type="SUPFAM" id="SSF54897">
    <property type="entry name" value="Protease propeptides/inhibitors"/>
    <property type="match status" value="1"/>
</dbReference>
<evidence type="ECO:0000256" key="2">
    <source>
        <dbReference type="ARBA" id="ARBA00002451"/>
    </source>
</evidence>
<dbReference type="SUPFAM" id="SSF52743">
    <property type="entry name" value="Subtilisin-like"/>
    <property type="match status" value="1"/>
</dbReference>
<sequence>MFVSSSAAPAILALAGAALALPSTVPKRLFESVDAAPPAWAKNEAAAKDEAIELRIQLAHQNMPQFHQMALDIATPGHEKYGKHMSLEEIDAVIAPKEESKQVVFEWLGNHSLADSAVLTPRGNIVVVSTTVGEAEKLLGTEYHSYTNAETGEKASRALSVSIPEAVFGHIETVQPTTFFGFREIKPTFTPHDPVRNDTNAPQASYTTPTVLSTLYNFKSISTLTKGKMGIAGFIKQWPSKSDLSTFLKTYAISGFGNSGQTYTCTTVNSGQCPASPASAGTEANLDVQYARAITSDIPNEFYSVGGNNNQIYEYLSEYLLGLSAAERPNVISVSYGGDESSVTKSVATTTCNQFSQLGAAGVSILFASGDSGVGSGCTISGKKAYQPDFPGGCPWVTMVGGTTGTGTEKAWVDGGGGFSNYFDRPTWQSTQVQAWLSKNKDGNTQYYNTAGRAYPDVAAAATYFEIVVGGRTGAVDGTSCAAPTFASVIELINSGRLAAGKSALGFLNPWLYGNASNALTDITSGSIGGCAAISGAGFTAIAGWDPATGLGTPNYQKLLQVSNAT</sequence>
<dbReference type="InterPro" id="IPR036852">
    <property type="entry name" value="Peptidase_S8/S53_dom_sf"/>
</dbReference>
<feature type="active site" description="Charge relay system" evidence="15">
    <location>
        <position position="287"/>
    </location>
</feature>
<dbReference type="Proteomes" id="UP000829685">
    <property type="component" value="Unassembled WGS sequence"/>
</dbReference>
<dbReference type="CDD" id="cd11377">
    <property type="entry name" value="Pro-peptidase_S53"/>
    <property type="match status" value="1"/>
</dbReference>
<dbReference type="CDD" id="cd04056">
    <property type="entry name" value="Peptidases_S53"/>
    <property type="match status" value="1"/>
</dbReference>
<evidence type="ECO:0000256" key="3">
    <source>
        <dbReference type="ARBA" id="ARBA00004239"/>
    </source>
</evidence>
<evidence type="ECO:0000313" key="19">
    <source>
        <dbReference type="Proteomes" id="UP000829685"/>
    </source>
</evidence>
<feature type="binding site" evidence="15">
    <location>
        <position position="544"/>
    </location>
    <ligand>
        <name>Ca(2+)</name>
        <dbReference type="ChEBI" id="CHEBI:29108"/>
    </ligand>
</feature>
<dbReference type="GO" id="GO:0005576">
    <property type="term" value="C:extracellular region"/>
    <property type="evidence" value="ECO:0007669"/>
    <property type="project" value="UniProtKB-SubCell"/>
</dbReference>
<feature type="binding site" evidence="15">
    <location>
        <position position="523"/>
    </location>
    <ligand>
        <name>Ca(2+)</name>
        <dbReference type="ChEBI" id="CHEBI:29108"/>
    </ligand>
</feature>
<keyword evidence="11 15" id="KW-0106">Calcium</keyword>
<evidence type="ECO:0000313" key="18">
    <source>
        <dbReference type="EMBL" id="KAI1859410.1"/>
    </source>
</evidence>
<keyword evidence="6 15" id="KW-0645">Protease</keyword>
<organism evidence="18 19">
    <name type="scientific">Neoarthrinium moseri</name>
    <dbReference type="NCBI Taxonomy" id="1658444"/>
    <lineage>
        <taxon>Eukaryota</taxon>
        <taxon>Fungi</taxon>
        <taxon>Dikarya</taxon>
        <taxon>Ascomycota</taxon>
        <taxon>Pezizomycotina</taxon>
        <taxon>Sordariomycetes</taxon>
        <taxon>Xylariomycetidae</taxon>
        <taxon>Amphisphaeriales</taxon>
        <taxon>Apiosporaceae</taxon>
        <taxon>Neoarthrinium</taxon>
    </lineage>
</organism>
<dbReference type="PANTHER" id="PTHR14218">
    <property type="entry name" value="PROTEASE S8 TRIPEPTIDYL PEPTIDASE I CLN2"/>
    <property type="match status" value="1"/>
</dbReference>
<evidence type="ECO:0000256" key="13">
    <source>
        <dbReference type="ARBA" id="ARBA00023145"/>
    </source>
</evidence>
<feature type="active site" description="Charge relay system" evidence="15">
    <location>
        <position position="480"/>
    </location>
</feature>
<keyword evidence="12" id="KW-0843">Virulence</keyword>
<keyword evidence="7 15" id="KW-0479">Metal-binding</keyword>
<dbReference type="GO" id="GO:0004252">
    <property type="term" value="F:serine-type endopeptidase activity"/>
    <property type="evidence" value="ECO:0007669"/>
    <property type="project" value="UniProtKB-UniRule"/>
</dbReference>
<evidence type="ECO:0000256" key="12">
    <source>
        <dbReference type="ARBA" id="ARBA00023026"/>
    </source>
</evidence>
<gene>
    <name evidence="18" type="ORF">JX265_010413</name>
</gene>
<comment type="subcellular location">
    <subcellularLocation>
        <location evidence="3">Secreted</location>
        <location evidence="3">Extracellular space</location>
    </subcellularLocation>
</comment>
<dbReference type="InterPro" id="IPR050819">
    <property type="entry name" value="Tripeptidyl-peptidase_I"/>
</dbReference>
<dbReference type="GO" id="GO:0008240">
    <property type="term" value="F:tripeptidyl-peptidase activity"/>
    <property type="evidence" value="ECO:0007669"/>
    <property type="project" value="UniProtKB-EC"/>
</dbReference>
<feature type="binding site" evidence="15">
    <location>
        <position position="546"/>
    </location>
    <ligand>
        <name>Ca(2+)</name>
        <dbReference type="ChEBI" id="CHEBI:29108"/>
    </ligand>
</feature>
<dbReference type="AlphaFoldDB" id="A0A9P9WEM8"/>
<dbReference type="SMART" id="SM00944">
    <property type="entry name" value="Pro-kuma_activ"/>
    <property type="match status" value="1"/>
</dbReference>
<feature type="domain" description="Peptidase S53" evidence="17">
    <location>
        <begin position="206"/>
        <end position="566"/>
    </location>
</feature>
<feature type="binding site" evidence="15">
    <location>
        <position position="522"/>
    </location>
    <ligand>
        <name>Ca(2+)</name>
        <dbReference type="ChEBI" id="CHEBI:29108"/>
    </ligand>
</feature>
<feature type="chain" id="PRO_5040435029" description="tripeptidyl-peptidase II" evidence="16">
    <location>
        <begin position="21"/>
        <end position="566"/>
    </location>
</feature>
<dbReference type="InterPro" id="IPR015366">
    <property type="entry name" value="S53_propep"/>
</dbReference>
<comment type="function">
    <text evidence="2">Secreted tripeptidyl-peptidase which degrades proteins at acidic pHs and is involved in virulence.</text>
</comment>
<dbReference type="InterPro" id="IPR000209">
    <property type="entry name" value="Peptidase_S8/S53_dom"/>
</dbReference>
<evidence type="ECO:0000256" key="5">
    <source>
        <dbReference type="ARBA" id="ARBA00022525"/>
    </source>
</evidence>
<keyword evidence="14" id="KW-0325">Glycoprotein</keyword>
<dbReference type="Gene3D" id="3.40.50.200">
    <property type="entry name" value="Peptidase S8/S53 domain"/>
    <property type="match status" value="1"/>
</dbReference>
<keyword evidence="5" id="KW-0964">Secreted</keyword>
<keyword evidence="13" id="KW-0865">Zymogen</keyword>
<evidence type="ECO:0000256" key="14">
    <source>
        <dbReference type="ARBA" id="ARBA00023180"/>
    </source>
</evidence>
<comment type="cofactor">
    <cofactor evidence="15">
        <name>Ca(2+)</name>
        <dbReference type="ChEBI" id="CHEBI:29108"/>
    </cofactor>
    <text evidence="15">Binds 1 Ca(2+) ion per subunit.</text>
</comment>
<evidence type="ECO:0000256" key="8">
    <source>
        <dbReference type="ARBA" id="ARBA00022729"/>
    </source>
</evidence>
<dbReference type="FunFam" id="3.40.50.200:FF:000015">
    <property type="entry name" value="Tripeptidyl peptidase A"/>
    <property type="match status" value="1"/>
</dbReference>
<evidence type="ECO:0000256" key="4">
    <source>
        <dbReference type="ARBA" id="ARBA00012462"/>
    </source>
</evidence>
<dbReference type="InterPro" id="IPR030400">
    <property type="entry name" value="Sedolisin_dom"/>
</dbReference>
<accession>A0A9P9WEM8</accession>
<dbReference type="PROSITE" id="PS51695">
    <property type="entry name" value="SEDOLISIN"/>
    <property type="match status" value="1"/>
</dbReference>
<keyword evidence="19" id="KW-1185">Reference proteome</keyword>
<comment type="caution">
    <text evidence="18">The sequence shown here is derived from an EMBL/GenBank/DDBJ whole genome shotgun (WGS) entry which is preliminary data.</text>
</comment>
<feature type="signal peptide" evidence="16">
    <location>
        <begin position="1"/>
        <end position="20"/>
    </location>
</feature>
<dbReference type="GO" id="GO:0006508">
    <property type="term" value="P:proteolysis"/>
    <property type="evidence" value="ECO:0007669"/>
    <property type="project" value="UniProtKB-KW"/>
</dbReference>
<name>A0A9P9WEM8_9PEZI</name>
<dbReference type="Pfam" id="PF00082">
    <property type="entry name" value="Peptidase_S8"/>
    <property type="match status" value="1"/>
</dbReference>
<evidence type="ECO:0000256" key="7">
    <source>
        <dbReference type="ARBA" id="ARBA00022723"/>
    </source>
</evidence>
<proteinExistence type="predicted"/>
<dbReference type="EMBL" id="JAFIMR010000034">
    <property type="protein sequence ID" value="KAI1859410.1"/>
    <property type="molecule type" value="Genomic_DNA"/>
</dbReference>
<evidence type="ECO:0000256" key="1">
    <source>
        <dbReference type="ARBA" id="ARBA00001910"/>
    </source>
</evidence>
<evidence type="ECO:0000256" key="11">
    <source>
        <dbReference type="ARBA" id="ARBA00022837"/>
    </source>
</evidence>
<evidence type="ECO:0000259" key="17">
    <source>
        <dbReference type="PROSITE" id="PS51695"/>
    </source>
</evidence>
<feature type="active site" description="Charge relay system" evidence="15">
    <location>
        <position position="283"/>
    </location>
</feature>
<evidence type="ECO:0000256" key="15">
    <source>
        <dbReference type="PROSITE-ProRule" id="PRU01032"/>
    </source>
</evidence>
<dbReference type="PANTHER" id="PTHR14218:SF10">
    <property type="entry name" value="PEPTIDASE S53 DOMAIN-CONTAINING PROTEIN"/>
    <property type="match status" value="1"/>
</dbReference>
<protein>
    <recommendedName>
        <fullName evidence="4">tripeptidyl-peptidase II</fullName>
        <ecNumber evidence="4">3.4.14.10</ecNumber>
    </recommendedName>
</protein>
<evidence type="ECO:0000256" key="16">
    <source>
        <dbReference type="SAM" id="SignalP"/>
    </source>
</evidence>
<dbReference type="EC" id="3.4.14.10" evidence="4"/>
<reference evidence="18" key="1">
    <citation type="submission" date="2021-03" db="EMBL/GenBank/DDBJ databases">
        <title>Revisited historic fungal species revealed as producer of novel bioactive compounds through whole genome sequencing and comparative genomics.</title>
        <authorList>
            <person name="Vignolle G.A."/>
            <person name="Hochenegger N."/>
            <person name="Mach R.L."/>
            <person name="Mach-Aigner A.R."/>
            <person name="Javad Rahimi M."/>
            <person name="Salim K.A."/>
            <person name="Chan C.M."/>
            <person name="Lim L.B.L."/>
            <person name="Cai F."/>
            <person name="Druzhinina I.S."/>
            <person name="U'Ren J.M."/>
            <person name="Derntl C."/>
        </authorList>
    </citation>
    <scope>NUCLEOTIDE SEQUENCE</scope>
    <source>
        <strain evidence="18">TUCIM 5799</strain>
    </source>
</reference>